<feature type="region of interest" description="Disordered" evidence="1">
    <location>
        <begin position="132"/>
        <end position="153"/>
    </location>
</feature>
<organism evidence="2 3">
    <name type="scientific">Zophobas morio</name>
    <dbReference type="NCBI Taxonomy" id="2755281"/>
    <lineage>
        <taxon>Eukaryota</taxon>
        <taxon>Metazoa</taxon>
        <taxon>Ecdysozoa</taxon>
        <taxon>Arthropoda</taxon>
        <taxon>Hexapoda</taxon>
        <taxon>Insecta</taxon>
        <taxon>Pterygota</taxon>
        <taxon>Neoptera</taxon>
        <taxon>Endopterygota</taxon>
        <taxon>Coleoptera</taxon>
        <taxon>Polyphaga</taxon>
        <taxon>Cucujiformia</taxon>
        <taxon>Tenebrionidae</taxon>
        <taxon>Zophobas</taxon>
    </lineage>
</organism>
<evidence type="ECO:0000256" key="1">
    <source>
        <dbReference type="SAM" id="MobiDB-lite"/>
    </source>
</evidence>
<dbReference type="EMBL" id="JALNTZ010000004">
    <property type="protein sequence ID" value="KAJ3654613.1"/>
    <property type="molecule type" value="Genomic_DNA"/>
</dbReference>
<feature type="compositionally biased region" description="Polar residues" evidence="1">
    <location>
        <begin position="134"/>
        <end position="143"/>
    </location>
</feature>
<dbReference type="Proteomes" id="UP001168821">
    <property type="component" value="Unassembled WGS sequence"/>
</dbReference>
<comment type="caution">
    <text evidence="2">The sequence shown here is derived from an EMBL/GenBank/DDBJ whole genome shotgun (WGS) entry which is preliminary data.</text>
</comment>
<proteinExistence type="predicted"/>
<keyword evidence="3" id="KW-1185">Reference proteome</keyword>
<evidence type="ECO:0000313" key="3">
    <source>
        <dbReference type="Proteomes" id="UP001168821"/>
    </source>
</evidence>
<dbReference type="AlphaFoldDB" id="A0AA38IB44"/>
<sequence length="207" mass="23934">MRATQGNKSVSDFGKEIEEIFVNLTISQANGDSTAFNILKSVNEKNAIKRFADGLRNQKLSTIVASRNFSSLKDAIQVAQDEEISRFGPENQIMTANHNKRNYNNASKKYKPNQGSDYSHKNWNYSHKFRRDNNANGSNYARGNTSNTNRNFNRNKYSTGKVFNHNHNNNSFRKYQSNKQINHVQETTKQNTEVETRNHQFFRESNN</sequence>
<protein>
    <submittedName>
        <fullName evidence="2">Uncharacterized protein</fullName>
    </submittedName>
</protein>
<name>A0AA38IB44_9CUCU</name>
<feature type="compositionally biased region" description="Low complexity" evidence="1">
    <location>
        <begin position="144"/>
        <end position="153"/>
    </location>
</feature>
<accession>A0AA38IB44</accession>
<reference evidence="2" key="1">
    <citation type="journal article" date="2023" name="G3 (Bethesda)">
        <title>Whole genome assemblies of Zophobas morio and Tenebrio molitor.</title>
        <authorList>
            <person name="Kaur S."/>
            <person name="Stinson S.A."/>
            <person name="diCenzo G.C."/>
        </authorList>
    </citation>
    <scope>NUCLEOTIDE SEQUENCE</scope>
    <source>
        <strain evidence="2">QUZm001</strain>
    </source>
</reference>
<gene>
    <name evidence="2" type="ORF">Zmor_013788</name>
</gene>
<evidence type="ECO:0000313" key="2">
    <source>
        <dbReference type="EMBL" id="KAJ3654613.1"/>
    </source>
</evidence>